<feature type="transmembrane region" description="Helical" evidence="7">
    <location>
        <begin position="1088"/>
        <end position="1107"/>
    </location>
</feature>
<dbReference type="SUPFAM" id="SSF81660">
    <property type="entry name" value="Metal cation-transporting ATPase, ATP-binding domain N"/>
    <property type="match status" value="1"/>
</dbReference>
<organism evidence="10 11">
    <name type="scientific">Globodera rostochiensis</name>
    <name type="common">Golden nematode worm</name>
    <name type="synonym">Heterodera rostochiensis</name>
    <dbReference type="NCBI Taxonomy" id="31243"/>
    <lineage>
        <taxon>Eukaryota</taxon>
        <taxon>Metazoa</taxon>
        <taxon>Ecdysozoa</taxon>
        <taxon>Nematoda</taxon>
        <taxon>Chromadorea</taxon>
        <taxon>Rhabditida</taxon>
        <taxon>Tylenchina</taxon>
        <taxon>Tylenchomorpha</taxon>
        <taxon>Tylenchoidea</taxon>
        <taxon>Heteroderidae</taxon>
        <taxon>Heteroderinae</taxon>
        <taxon>Globodera</taxon>
    </lineage>
</organism>
<evidence type="ECO:0000256" key="6">
    <source>
        <dbReference type="SAM" id="MobiDB-lite"/>
    </source>
</evidence>
<evidence type="ECO:0000313" key="11">
    <source>
        <dbReference type="WBParaSite" id="Gr19_v10_g5075.t2"/>
    </source>
</evidence>
<feature type="compositionally biased region" description="Basic and acidic residues" evidence="6">
    <location>
        <begin position="461"/>
        <end position="473"/>
    </location>
</feature>
<evidence type="ECO:0000256" key="4">
    <source>
        <dbReference type="ARBA" id="ARBA00022989"/>
    </source>
</evidence>
<dbReference type="InterPro" id="IPR006068">
    <property type="entry name" value="ATPase_P-typ_cation-transptr_C"/>
</dbReference>
<evidence type="ECO:0000259" key="9">
    <source>
        <dbReference type="Pfam" id="PF00689"/>
    </source>
</evidence>
<dbReference type="InterPro" id="IPR023299">
    <property type="entry name" value="ATPase_P-typ_cyto_dom_N"/>
</dbReference>
<proteinExistence type="predicted"/>
<feature type="region of interest" description="Disordered" evidence="6">
    <location>
        <begin position="765"/>
        <end position="785"/>
    </location>
</feature>
<evidence type="ECO:0000256" key="1">
    <source>
        <dbReference type="ARBA" id="ARBA00004651"/>
    </source>
</evidence>
<dbReference type="Pfam" id="PF00122">
    <property type="entry name" value="E1-E2_ATPase"/>
    <property type="match status" value="1"/>
</dbReference>
<dbReference type="GO" id="GO:0005391">
    <property type="term" value="F:P-type sodium:potassium-exchanging transporter activity"/>
    <property type="evidence" value="ECO:0007669"/>
    <property type="project" value="TreeGrafter"/>
</dbReference>
<feature type="transmembrane region" description="Helical" evidence="7">
    <location>
        <begin position="932"/>
        <end position="952"/>
    </location>
</feature>
<feature type="transmembrane region" description="Helical" evidence="7">
    <location>
        <begin position="312"/>
        <end position="331"/>
    </location>
</feature>
<dbReference type="InterPro" id="IPR023298">
    <property type="entry name" value="ATPase_P-typ_TM_dom_sf"/>
</dbReference>
<dbReference type="WBParaSite" id="Gr19_v10_g5075.t2">
    <property type="protein sequence ID" value="Gr19_v10_g5075.t2"/>
    <property type="gene ID" value="Gr19_v10_g5075"/>
</dbReference>
<evidence type="ECO:0000256" key="3">
    <source>
        <dbReference type="ARBA" id="ARBA00022692"/>
    </source>
</evidence>
<feature type="domain" description="P-type ATPase A" evidence="8">
    <location>
        <begin position="168"/>
        <end position="273"/>
    </location>
</feature>
<dbReference type="PANTHER" id="PTHR43294:SF21">
    <property type="entry name" value="CATION TRANSPORTING ATPASE"/>
    <property type="match status" value="1"/>
</dbReference>
<dbReference type="InterPro" id="IPR036412">
    <property type="entry name" value="HAD-like_sf"/>
</dbReference>
<protein>
    <submittedName>
        <fullName evidence="11">Cation-transporting P-type ATPase C-terminal domain-containing protein</fullName>
    </submittedName>
</protein>
<name>A0A914HXN0_GLORO</name>
<reference evidence="11" key="1">
    <citation type="submission" date="2022-11" db="UniProtKB">
        <authorList>
            <consortium name="WormBaseParasite"/>
        </authorList>
    </citation>
    <scope>IDENTIFICATION</scope>
</reference>
<feature type="transmembrane region" description="Helical" evidence="7">
    <location>
        <begin position="1054"/>
        <end position="1076"/>
    </location>
</feature>
<evidence type="ECO:0000256" key="2">
    <source>
        <dbReference type="ARBA" id="ARBA00022475"/>
    </source>
</evidence>
<dbReference type="InterPro" id="IPR008250">
    <property type="entry name" value="ATPase_P-typ_transduc_dom_A_sf"/>
</dbReference>
<dbReference type="SUPFAM" id="SSF56784">
    <property type="entry name" value="HAD-like"/>
    <property type="match status" value="1"/>
</dbReference>
<dbReference type="GO" id="GO:0006883">
    <property type="term" value="P:intracellular sodium ion homeostasis"/>
    <property type="evidence" value="ECO:0007669"/>
    <property type="project" value="TreeGrafter"/>
</dbReference>
<dbReference type="PANTHER" id="PTHR43294">
    <property type="entry name" value="SODIUM/POTASSIUM-TRANSPORTING ATPASE SUBUNIT ALPHA"/>
    <property type="match status" value="1"/>
</dbReference>
<dbReference type="Gene3D" id="3.40.1110.10">
    <property type="entry name" value="Calcium-transporting ATPase, cytoplasmic domain N"/>
    <property type="match status" value="2"/>
</dbReference>
<sequence>MDRWKHQLRKRWEESGLFHWQKAKNVGGQYVKLLYTEQTMAVEQLADLFPLARIDVHEVLSSRGISHDEARLRLADQCRQRRTRRVRAAFRFLRQFTLSAFPLLLLCSSLICLLIALIDPSSAQSALPMALFQGAILAIICAIGAFGRSRLRRVGNLFQNGGGQVHFVIREGVRVPMRERDILPGDLLWVEAGQRVPVDLRILWANKQFRATANWLTGRPEAMRFTAEPAPRHAPDLFRVRNILFAEFACTRGASLGLVIRTGKNTLFSRLLSMKTFFRPPSLEGPSDEYGRQGQRRESALRQSYRSFVRSIVWLSLGVSTGALLLSLLLTDFARPLYSFVHIFLIVLIVSVPQALPLTLSVQLLLVARWLRQKCGGMLLRQAGVADALGRTSVLMVHSSSVLSSNCPTVTDLWLAGQNKMINAAHLLVPRVNKKHWEKEKAMDQLLQTVDLCCVERDRDRRRPNSEHRRSADVEQQTTGKKSLLNQIVGHLCQTSADHSEEFVMIGHPTDMAFSKFLCQINPAKSSRLLPVREDECPEDILRSIDRPSSVDLMVAKWEVPADTSNDSNAFVASDDRRLAYRLMLRGPAEEVVKMCTMVGGRGGGDGRDSELIDEHHLAHFEDAFLALSSQAKSCVGFAVLDLFDDEVDVLPVFSRGSFSGRSFSVGSDSNGWSFLGMLALANPPGAKCGTQLSELASGGVRLVLLTDQHPIVAEAMAEQLGFVAKSVKVDETAKISVIQMPLELRFDGSGALFGPKGLRKNNSFSSSSGYHSSERGDNENVTKGDKRADIVADLSDDLGKTLFAKMMASGGLRHSVFSQLNLRQVLALIKELQLHGHSVAFVGDDPLKDAPALRLADVGIAQNDGSSLLKEASDVLCANVQLGNLLKAIGEGRLLVANLASTLAFSLSFTVPALLPVLLSLLMPLPSGMTPLQTLSVTLLIQIPPAIAMVFQRQTGPLRTQKIRKPLAPCGLLLYVHLLRILAINEFWSETPINSTTIHFPAGVSSLAQQNQLIGQARAAWLLTLGVSQLVHAWICAGFLRRNWRDGTIFRNWPLWVAVLLDLSLLSLLIYVPGLNFSFGAEPPPQWIWLFPVGTALGLLALNASLKIAIRIIRQRVSKTCATRIASLVEW</sequence>
<feature type="compositionally biased region" description="Basic and acidic residues" evidence="6">
    <location>
        <begin position="773"/>
        <end position="785"/>
    </location>
</feature>
<feature type="transmembrane region" description="Helical" evidence="7">
    <location>
        <begin position="895"/>
        <end position="920"/>
    </location>
</feature>
<evidence type="ECO:0000256" key="7">
    <source>
        <dbReference type="SAM" id="Phobius"/>
    </source>
</evidence>
<keyword evidence="4 7" id="KW-1133">Transmembrane helix</keyword>
<dbReference type="Proteomes" id="UP000887572">
    <property type="component" value="Unplaced"/>
</dbReference>
<dbReference type="SUPFAM" id="SSF81653">
    <property type="entry name" value="Calcium ATPase, transduction domain A"/>
    <property type="match status" value="1"/>
</dbReference>
<accession>A0A914HXN0</accession>
<dbReference type="InterPro" id="IPR023214">
    <property type="entry name" value="HAD_sf"/>
</dbReference>
<dbReference type="Pfam" id="PF13246">
    <property type="entry name" value="Cation_ATPase"/>
    <property type="match status" value="1"/>
</dbReference>
<dbReference type="GO" id="GO:0036376">
    <property type="term" value="P:sodium ion export across plasma membrane"/>
    <property type="evidence" value="ECO:0007669"/>
    <property type="project" value="TreeGrafter"/>
</dbReference>
<feature type="domain" description="Cation-transporting P-type ATPase C-terminal" evidence="9">
    <location>
        <begin position="927"/>
        <end position="1108"/>
    </location>
</feature>
<feature type="transmembrane region" description="Helical" evidence="7">
    <location>
        <begin position="1020"/>
        <end position="1042"/>
    </location>
</feature>
<dbReference type="Pfam" id="PF00689">
    <property type="entry name" value="Cation_ATPase_C"/>
    <property type="match status" value="1"/>
</dbReference>
<comment type="subcellular location">
    <subcellularLocation>
        <location evidence="1">Cell membrane</location>
        <topology evidence="1">Multi-pass membrane protein</topology>
    </subcellularLocation>
</comment>
<feature type="region of interest" description="Disordered" evidence="6">
    <location>
        <begin position="461"/>
        <end position="480"/>
    </location>
</feature>
<dbReference type="GO" id="GO:1990573">
    <property type="term" value="P:potassium ion import across plasma membrane"/>
    <property type="evidence" value="ECO:0007669"/>
    <property type="project" value="TreeGrafter"/>
</dbReference>
<dbReference type="Gene3D" id="3.40.50.1000">
    <property type="entry name" value="HAD superfamily/HAD-like"/>
    <property type="match status" value="3"/>
</dbReference>
<dbReference type="GO" id="GO:0005886">
    <property type="term" value="C:plasma membrane"/>
    <property type="evidence" value="ECO:0007669"/>
    <property type="project" value="UniProtKB-SubCell"/>
</dbReference>
<dbReference type="GO" id="GO:0030007">
    <property type="term" value="P:intracellular potassium ion homeostasis"/>
    <property type="evidence" value="ECO:0007669"/>
    <property type="project" value="TreeGrafter"/>
</dbReference>
<dbReference type="Gene3D" id="2.70.150.10">
    <property type="entry name" value="Calcium-transporting ATPase, cytoplasmic transduction domain A"/>
    <property type="match status" value="1"/>
</dbReference>
<keyword evidence="2" id="KW-1003">Cell membrane</keyword>
<keyword evidence="5 7" id="KW-0472">Membrane</keyword>
<feature type="transmembrane region" description="Helical" evidence="7">
    <location>
        <begin position="343"/>
        <end position="371"/>
    </location>
</feature>
<feature type="transmembrane region" description="Helical" evidence="7">
    <location>
        <begin position="92"/>
        <end position="118"/>
    </location>
</feature>
<dbReference type="InterPro" id="IPR059000">
    <property type="entry name" value="ATPase_P-type_domA"/>
</dbReference>
<dbReference type="GO" id="GO:1902600">
    <property type="term" value="P:proton transmembrane transport"/>
    <property type="evidence" value="ECO:0007669"/>
    <property type="project" value="TreeGrafter"/>
</dbReference>
<dbReference type="Gene3D" id="1.20.1110.10">
    <property type="entry name" value="Calcium-transporting ATPase, transmembrane domain"/>
    <property type="match status" value="3"/>
</dbReference>
<feature type="transmembrane region" description="Helical" evidence="7">
    <location>
        <begin position="973"/>
        <end position="989"/>
    </location>
</feature>
<evidence type="ECO:0000259" key="8">
    <source>
        <dbReference type="Pfam" id="PF00122"/>
    </source>
</evidence>
<dbReference type="GO" id="GO:0000166">
    <property type="term" value="F:nucleotide binding"/>
    <property type="evidence" value="ECO:0007669"/>
    <property type="project" value="InterPro"/>
</dbReference>
<evidence type="ECO:0000256" key="5">
    <source>
        <dbReference type="ARBA" id="ARBA00023136"/>
    </source>
</evidence>
<evidence type="ECO:0000313" key="10">
    <source>
        <dbReference type="Proteomes" id="UP000887572"/>
    </source>
</evidence>
<dbReference type="SUPFAM" id="SSF81665">
    <property type="entry name" value="Calcium ATPase, transmembrane domain M"/>
    <property type="match status" value="1"/>
</dbReference>
<keyword evidence="3 7" id="KW-0812">Transmembrane</keyword>
<dbReference type="AlphaFoldDB" id="A0A914HXN0"/>
<feature type="transmembrane region" description="Helical" evidence="7">
    <location>
        <begin position="130"/>
        <end position="147"/>
    </location>
</feature>
<dbReference type="InterPro" id="IPR050510">
    <property type="entry name" value="Cation_transp_ATPase_P-type"/>
</dbReference>
<keyword evidence="10" id="KW-1185">Reference proteome</keyword>